<dbReference type="AlphaFoldDB" id="A0A2M9YSP6"/>
<name>A0A2M9YSP6_9LEPT</name>
<dbReference type="Gene3D" id="3.40.710.10">
    <property type="entry name" value="DD-peptidase/beta-lactamase superfamily"/>
    <property type="match status" value="1"/>
</dbReference>
<evidence type="ECO:0000313" key="2">
    <source>
        <dbReference type="EMBL" id="PJZ54558.1"/>
    </source>
</evidence>
<dbReference type="PANTHER" id="PTHR46825">
    <property type="entry name" value="D-ALANYL-D-ALANINE-CARBOXYPEPTIDASE/ENDOPEPTIDASE AMPH"/>
    <property type="match status" value="1"/>
</dbReference>
<dbReference type="InterPro" id="IPR050491">
    <property type="entry name" value="AmpC-like"/>
</dbReference>
<dbReference type="EMBL" id="NPDV01000003">
    <property type="protein sequence ID" value="PJZ54558.1"/>
    <property type="molecule type" value="Genomic_DNA"/>
</dbReference>
<dbReference type="SUPFAM" id="SSF56601">
    <property type="entry name" value="beta-lactamase/transpeptidase-like"/>
    <property type="match status" value="1"/>
</dbReference>
<evidence type="ECO:0000259" key="1">
    <source>
        <dbReference type="Pfam" id="PF00144"/>
    </source>
</evidence>
<evidence type="ECO:0000313" key="3">
    <source>
        <dbReference type="EMBL" id="PJZ60199.1"/>
    </source>
</evidence>
<comment type="caution">
    <text evidence="2">The sequence shown here is derived from an EMBL/GenBank/DDBJ whole genome shotgun (WGS) entry which is preliminary data.</text>
</comment>
<protein>
    <submittedName>
        <fullName evidence="2">Serine hydrolase</fullName>
    </submittedName>
</protein>
<dbReference type="Proteomes" id="UP000232188">
    <property type="component" value="Unassembled WGS sequence"/>
</dbReference>
<dbReference type="Pfam" id="PF00144">
    <property type="entry name" value="Beta-lactamase"/>
    <property type="match status" value="1"/>
</dbReference>
<dbReference type="PANTHER" id="PTHR46825:SF9">
    <property type="entry name" value="BETA-LACTAMASE-RELATED DOMAIN-CONTAINING PROTEIN"/>
    <property type="match status" value="1"/>
</dbReference>
<dbReference type="EMBL" id="NPDU01000073">
    <property type="protein sequence ID" value="PJZ60199.1"/>
    <property type="molecule type" value="Genomic_DNA"/>
</dbReference>
<dbReference type="Proteomes" id="UP000232149">
    <property type="component" value="Unassembled WGS sequence"/>
</dbReference>
<dbReference type="InterPro" id="IPR001466">
    <property type="entry name" value="Beta-lactam-related"/>
</dbReference>
<feature type="domain" description="Beta-lactamase-related" evidence="1">
    <location>
        <begin position="44"/>
        <end position="369"/>
    </location>
</feature>
<evidence type="ECO:0000313" key="5">
    <source>
        <dbReference type="Proteomes" id="UP000232188"/>
    </source>
</evidence>
<dbReference type="GO" id="GO:0016787">
    <property type="term" value="F:hydrolase activity"/>
    <property type="evidence" value="ECO:0007669"/>
    <property type="project" value="UniProtKB-KW"/>
</dbReference>
<evidence type="ECO:0000313" key="4">
    <source>
        <dbReference type="Proteomes" id="UP000232149"/>
    </source>
</evidence>
<gene>
    <name evidence="3" type="ORF">CH376_19685</name>
    <name evidence="2" type="ORF">CH380_05545</name>
</gene>
<dbReference type="InterPro" id="IPR012338">
    <property type="entry name" value="Beta-lactam/transpept-like"/>
</dbReference>
<keyword evidence="2" id="KW-0378">Hydrolase</keyword>
<keyword evidence="4" id="KW-1185">Reference proteome</keyword>
<accession>A0A2M9YSP6</accession>
<organism evidence="2 5">
    <name type="scientific">Leptospira adleri</name>
    <dbReference type="NCBI Taxonomy" id="2023186"/>
    <lineage>
        <taxon>Bacteria</taxon>
        <taxon>Pseudomonadati</taxon>
        <taxon>Spirochaetota</taxon>
        <taxon>Spirochaetia</taxon>
        <taxon>Leptospirales</taxon>
        <taxon>Leptospiraceae</taxon>
        <taxon>Leptospira</taxon>
    </lineage>
</organism>
<proteinExistence type="predicted"/>
<sequence length="384" mass="44164">MNKLMRIIFYPVLLFLLCNCGRYMKEQPFDGNEPIKEFLRMQIENDQFPAIQYVVVSPESELFNFSEGLSDIAKNSKIKNRTTMMIYSMTKVITAISILQLIGQEKIFLDDPVVKYLPEIPYGNDVKVRHLLSQTSGIPNPIPLKWVHLREENDHFDEASNLRSILSEYPKLDFQPGLKYRYSNISYWLLGRIVAKVSGTSFEQYVRTNIFEGLNIDKKEADFIISDSFHHAKGYLRRWSVFDLLKSFLIDKKFFGDYENGWLPINDHYMNGPSFGGVIASAQAVSKILQDLLKENSKLLGEKEVKLLFERQLNSKHEPVETTLGFHIGSKNETIYYFKEGGGAGFHGELRIYPKEKIATVIIVNNSAFDVDSLLNRLDGAFLK</sequence>
<reference evidence="4 5" key="1">
    <citation type="submission" date="2017-07" db="EMBL/GenBank/DDBJ databases">
        <title>Leptospira spp. isolated from tropical soils.</title>
        <authorList>
            <person name="Thibeaux R."/>
            <person name="Iraola G."/>
            <person name="Ferres I."/>
            <person name="Bierque E."/>
            <person name="Girault D."/>
            <person name="Soupe-Gilbert M.-E."/>
            <person name="Picardeau M."/>
            <person name="Goarant C."/>
        </authorList>
    </citation>
    <scope>NUCLEOTIDE SEQUENCE [LARGE SCALE GENOMIC DNA]</scope>
    <source>
        <strain evidence="2 5">FH2-B-C1</strain>
        <strain evidence="3 4">FH2-B-D1</strain>
    </source>
</reference>